<organism evidence="1">
    <name type="scientific">Anguilla anguilla</name>
    <name type="common">European freshwater eel</name>
    <name type="synonym">Muraena anguilla</name>
    <dbReference type="NCBI Taxonomy" id="7936"/>
    <lineage>
        <taxon>Eukaryota</taxon>
        <taxon>Metazoa</taxon>
        <taxon>Chordata</taxon>
        <taxon>Craniata</taxon>
        <taxon>Vertebrata</taxon>
        <taxon>Euteleostomi</taxon>
        <taxon>Actinopterygii</taxon>
        <taxon>Neopterygii</taxon>
        <taxon>Teleostei</taxon>
        <taxon>Anguilliformes</taxon>
        <taxon>Anguillidae</taxon>
        <taxon>Anguilla</taxon>
    </lineage>
</organism>
<protein>
    <submittedName>
        <fullName evidence="1">Uncharacterized protein</fullName>
    </submittedName>
</protein>
<accession>A0A0E9U0Q0</accession>
<sequence>MPSMIATLHILNYPEMTRKNGIILDQISPKDPAIWE</sequence>
<proteinExistence type="predicted"/>
<dbReference type="EMBL" id="GBXM01049211">
    <property type="protein sequence ID" value="JAH59366.1"/>
    <property type="molecule type" value="Transcribed_RNA"/>
</dbReference>
<reference evidence="1" key="2">
    <citation type="journal article" date="2015" name="Fish Shellfish Immunol.">
        <title>Early steps in the European eel (Anguilla anguilla)-Vibrio vulnificus interaction in the gills: Role of the RtxA13 toxin.</title>
        <authorList>
            <person name="Callol A."/>
            <person name="Pajuelo D."/>
            <person name="Ebbesson L."/>
            <person name="Teles M."/>
            <person name="MacKenzie S."/>
            <person name="Amaro C."/>
        </authorList>
    </citation>
    <scope>NUCLEOTIDE SEQUENCE</scope>
</reference>
<name>A0A0E9U0Q0_ANGAN</name>
<dbReference type="AlphaFoldDB" id="A0A0E9U0Q0"/>
<evidence type="ECO:0000313" key="1">
    <source>
        <dbReference type="EMBL" id="JAH59366.1"/>
    </source>
</evidence>
<reference evidence="1" key="1">
    <citation type="submission" date="2014-11" db="EMBL/GenBank/DDBJ databases">
        <authorList>
            <person name="Amaro Gonzalez C."/>
        </authorList>
    </citation>
    <scope>NUCLEOTIDE SEQUENCE</scope>
</reference>